<feature type="chain" id="PRO_5045481219" evidence="2">
    <location>
        <begin position="24"/>
        <end position="193"/>
    </location>
</feature>
<dbReference type="PANTHER" id="PTHR38593">
    <property type="entry name" value="BLR2558 PROTEIN"/>
    <property type="match status" value="1"/>
</dbReference>
<sequence length="193" mass="20488">MKRTTLISTAAAALLAASVPAFAQSSGNGTTGKAMGENAMDTDKAPAPAPENVKSAKNFVPMAATGNTFEIDSSNLALTKSTDDAVRSFAKRMVEDHSDAATGLKEAVRGSKTDVAVPTGLDARHQQMMDTLNADDESAFDADYVAMQHQAHVETVALFEAYAKNGEDGPIRTFAEKTLPTLKEHLQMVEKLK</sequence>
<dbReference type="PANTHER" id="PTHR38593:SF1">
    <property type="entry name" value="BLR2558 PROTEIN"/>
    <property type="match status" value="1"/>
</dbReference>
<dbReference type="Gene3D" id="1.20.1260.10">
    <property type="match status" value="1"/>
</dbReference>
<organism evidence="4 5">
    <name type="scientific">Jiella sonneratiae</name>
    <dbReference type="NCBI Taxonomy" id="2816856"/>
    <lineage>
        <taxon>Bacteria</taxon>
        <taxon>Pseudomonadati</taxon>
        <taxon>Pseudomonadota</taxon>
        <taxon>Alphaproteobacteria</taxon>
        <taxon>Hyphomicrobiales</taxon>
        <taxon>Aurantimonadaceae</taxon>
        <taxon>Jiella</taxon>
    </lineage>
</organism>
<reference evidence="4 5" key="1">
    <citation type="submission" date="2021-03" db="EMBL/GenBank/DDBJ databases">
        <title>Whole genome sequence of Jiella sp. MQZ13P-4.</title>
        <authorList>
            <person name="Tuo L."/>
        </authorList>
    </citation>
    <scope>NUCLEOTIDE SEQUENCE [LARGE SCALE GENOMIC DNA]</scope>
    <source>
        <strain evidence="4 5">MQZ13P-4</strain>
    </source>
</reference>
<dbReference type="Pfam" id="PF13628">
    <property type="entry name" value="DUF4142"/>
    <property type="match status" value="1"/>
</dbReference>
<accession>A0ABS3IY28</accession>
<feature type="region of interest" description="Disordered" evidence="1">
    <location>
        <begin position="25"/>
        <end position="49"/>
    </location>
</feature>
<proteinExistence type="predicted"/>
<evidence type="ECO:0000313" key="4">
    <source>
        <dbReference type="EMBL" id="MBO0902289.1"/>
    </source>
</evidence>
<dbReference type="InterPro" id="IPR012347">
    <property type="entry name" value="Ferritin-like"/>
</dbReference>
<feature type="domain" description="DUF4142" evidence="3">
    <location>
        <begin position="55"/>
        <end position="192"/>
    </location>
</feature>
<gene>
    <name evidence="4" type="ORF">J1C47_01425</name>
</gene>
<protein>
    <submittedName>
        <fullName evidence="4">DUF4142 domain-containing protein</fullName>
    </submittedName>
</protein>
<evidence type="ECO:0000256" key="2">
    <source>
        <dbReference type="SAM" id="SignalP"/>
    </source>
</evidence>
<name>A0ABS3IY28_9HYPH</name>
<dbReference type="RefSeq" id="WP_207348928.1">
    <property type="nucleotide sequence ID" value="NZ_JAFMPY010000001.1"/>
</dbReference>
<keyword evidence="5" id="KW-1185">Reference proteome</keyword>
<dbReference type="InterPro" id="IPR025419">
    <property type="entry name" value="DUF4142"/>
</dbReference>
<dbReference type="Proteomes" id="UP000664288">
    <property type="component" value="Unassembled WGS sequence"/>
</dbReference>
<feature type="signal peptide" evidence="2">
    <location>
        <begin position="1"/>
        <end position="23"/>
    </location>
</feature>
<evidence type="ECO:0000256" key="1">
    <source>
        <dbReference type="SAM" id="MobiDB-lite"/>
    </source>
</evidence>
<dbReference type="EMBL" id="JAFMPY010000001">
    <property type="protein sequence ID" value="MBO0902289.1"/>
    <property type="molecule type" value="Genomic_DNA"/>
</dbReference>
<comment type="caution">
    <text evidence="4">The sequence shown here is derived from an EMBL/GenBank/DDBJ whole genome shotgun (WGS) entry which is preliminary data.</text>
</comment>
<evidence type="ECO:0000313" key="5">
    <source>
        <dbReference type="Proteomes" id="UP000664288"/>
    </source>
</evidence>
<keyword evidence="2" id="KW-0732">Signal</keyword>
<evidence type="ECO:0000259" key="3">
    <source>
        <dbReference type="Pfam" id="PF13628"/>
    </source>
</evidence>